<protein>
    <submittedName>
        <fullName evidence="2">DUF397 domain-containing protein</fullName>
    </submittedName>
</protein>
<name>A0ABX1AF86_9ACTN</name>
<evidence type="ECO:0000313" key="2">
    <source>
        <dbReference type="EMBL" id="NJP65813.1"/>
    </source>
</evidence>
<keyword evidence="3" id="KW-1185">Reference proteome</keyword>
<evidence type="ECO:0000259" key="1">
    <source>
        <dbReference type="Pfam" id="PF04149"/>
    </source>
</evidence>
<proteinExistence type="predicted"/>
<dbReference type="Pfam" id="PF04149">
    <property type="entry name" value="DUF397"/>
    <property type="match status" value="1"/>
</dbReference>
<comment type="caution">
    <text evidence="2">The sequence shown here is derived from an EMBL/GenBank/DDBJ whole genome shotgun (WGS) entry which is preliminary data.</text>
</comment>
<accession>A0ABX1AF86</accession>
<evidence type="ECO:0000313" key="3">
    <source>
        <dbReference type="Proteomes" id="UP000746503"/>
    </source>
</evidence>
<dbReference type="EMBL" id="JAAVJB010000026">
    <property type="protein sequence ID" value="NJP65813.1"/>
    <property type="molecule type" value="Genomic_DNA"/>
</dbReference>
<organism evidence="2 3">
    <name type="scientific">Streptomyces spiramenti</name>
    <dbReference type="NCBI Taxonomy" id="2720606"/>
    <lineage>
        <taxon>Bacteria</taxon>
        <taxon>Bacillati</taxon>
        <taxon>Actinomycetota</taxon>
        <taxon>Actinomycetes</taxon>
        <taxon>Kitasatosporales</taxon>
        <taxon>Streptomycetaceae</taxon>
        <taxon>Streptomyces</taxon>
    </lineage>
</organism>
<sequence length="70" mass="6936">MTTGSSPLTWVKSSYSGNGGTCVEWAPDAVSATGTVPVRDSKQSSGPAITVSPAAFAAFVTGVSSGELRG</sequence>
<dbReference type="RefSeq" id="WP_167932339.1">
    <property type="nucleotide sequence ID" value="NZ_JAAVJB010000026.1"/>
</dbReference>
<dbReference type="InterPro" id="IPR007278">
    <property type="entry name" value="DUF397"/>
</dbReference>
<reference evidence="2 3" key="1">
    <citation type="submission" date="2020-03" db="EMBL/GenBank/DDBJ databases">
        <title>Draft genome of Streptomyces sp. ventii, isolated from the Axial Seamount in the Pacific Ocean, and resequencing of the two type strains Streptomyces lonarensis strain NCL 716 and Streptomyces bohaiensis strain 11A07.</title>
        <authorList>
            <person name="Loughran R.M."/>
            <person name="Pfannmuller K.M."/>
            <person name="Wasson B.J."/>
            <person name="Deadmond M.C."/>
            <person name="Paddock B.E."/>
            <person name="Koyack M.J."/>
            <person name="Gallegos D.A."/>
            <person name="Mitchell E.A."/>
            <person name="Ushijima B."/>
            <person name="Saw J.H."/>
            <person name="Mcphail K.L."/>
            <person name="Videau P."/>
        </authorList>
    </citation>
    <scope>NUCLEOTIDE SEQUENCE [LARGE SCALE GENOMIC DNA]</scope>
    <source>
        <strain evidence="3">5675061</strain>
    </source>
</reference>
<feature type="domain" description="DUF397" evidence="1">
    <location>
        <begin position="8"/>
        <end position="63"/>
    </location>
</feature>
<gene>
    <name evidence="2" type="ORF">HCJ92_05785</name>
</gene>
<dbReference type="Proteomes" id="UP000746503">
    <property type="component" value="Unassembled WGS sequence"/>
</dbReference>